<dbReference type="AlphaFoldDB" id="A0A934NJB2"/>
<feature type="non-terminal residue" evidence="7">
    <location>
        <position position="67"/>
    </location>
</feature>
<keyword evidence="3 6" id="KW-0812">Transmembrane</keyword>
<accession>A0A934NJB2</accession>
<dbReference type="PANTHER" id="PTHR43124">
    <property type="entry name" value="PURINE EFFLUX PUMP PBUE"/>
    <property type="match status" value="1"/>
</dbReference>
<organism evidence="7 8">
    <name type="scientific">Gelidibacter salicanalis</name>
    <dbReference type="NCBI Taxonomy" id="291193"/>
    <lineage>
        <taxon>Bacteria</taxon>
        <taxon>Pseudomonadati</taxon>
        <taxon>Bacteroidota</taxon>
        <taxon>Flavobacteriia</taxon>
        <taxon>Flavobacteriales</taxon>
        <taxon>Flavobacteriaceae</taxon>
        <taxon>Gelidibacter</taxon>
    </lineage>
</organism>
<dbReference type="InterPro" id="IPR050189">
    <property type="entry name" value="MFS_Efflux_Transporters"/>
</dbReference>
<keyword evidence="4 6" id="KW-1133">Transmembrane helix</keyword>
<dbReference type="InterPro" id="IPR036259">
    <property type="entry name" value="MFS_trans_sf"/>
</dbReference>
<gene>
    <name evidence="7" type="ORF">JEM65_21190</name>
</gene>
<dbReference type="SUPFAM" id="SSF103473">
    <property type="entry name" value="MFS general substrate transporter"/>
    <property type="match status" value="1"/>
</dbReference>
<evidence type="ECO:0000256" key="1">
    <source>
        <dbReference type="ARBA" id="ARBA00004651"/>
    </source>
</evidence>
<comment type="caution">
    <text evidence="7">The sequence shown here is derived from an EMBL/GenBank/DDBJ whole genome shotgun (WGS) entry which is preliminary data.</text>
</comment>
<dbReference type="EMBL" id="JAEHJZ010000140">
    <property type="protein sequence ID" value="MBJ7883141.1"/>
    <property type="molecule type" value="Genomic_DNA"/>
</dbReference>
<keyword evidence="2" id="KW-1003">Cell membrane</keyword>
<evidence type="ECO:0000256" key="3">
    <source>
        <dbReference type="ARBA" id="ARBA00022692"/>
    </source>
</evidence>
<feature type="non-terminal residue" evidence="7">
    <location>
        <position position="1"/>
    </location>
</feature>
<proteinExistence type="predicted"/>
<dbReference type="GO" id="GO:0005886">
    <property type="term" value="C:plasma membrane"/>
    <property type="evidence" value="ECO:0007669"/>
    <property type="project" value="UniProtKB-SubCell"/>
</dbReference>
<dbReference type="PANTHER" id="PTHR43124:SF8">
    <property type="entry name" value="INNER MEMBRANE TRANSPORT PROTEIN YDHP"/>
    <property type="match status" value="1"/>
</dbReference>
<evidence type="ECO:0000313" key="7">
    <source>
        <dbReference type="EMBL" id="MBJ7883141.1"/>
    </source>
</evidence>
<evidence type="ECO:0000256" key="4">
    <source>
        <dbReference type="ARBA" id="ARBA00022989"/>
    </source>
</evidence>
<evidence type="ECO:0000256" key="6">
    <source>
        <dbReference type="SAM" id="Phobius"/>
    </source>
</evidence>
<keyword evidence="8" id="KW-1185">Reference proteome</keyword>
<reference evidence="7 8" key="1">
    <citation type="submission" date="2020-09" db="EMBL/GenBank/DDBJ databases">
        <title>Draft genome of Gelidibacter salicanalis PAMC21136.</title>
        <authorList>
            <person name="Park H."/>
        </authorList>
    </citation>
    <scope>NUCLEOTIDE SEQUENCE [LARGE SCALE GENOMIC DNA]</scope>
    <source>
        <strain evidence="7 8">PAMC21136</strain>
    </source>
</reference>
<protein>
    <recommendedName>
        <fullName evidence="9">MFS transporter</fullName>
    </recommendedName>
</protein>
<dbReference type="Proteomes" id="UP000662373">
    <property type="component" value="Unassembled WGS sequence"/>
</dbReference>
<name>A0A934NJB2_9FLAO</name>
<evidence type="ECO:0000313" key="8">
    <source>
        <dbReference type="Proteomes" id="UP000662373"/>
    </source>
</evidence>
<keyword evidence="5 6" id="KW-0472">Membrane</keyword>
<dbReference type="GO" id="GO:0022857">
    <property type="term" value="F:transmembrane transporter activity"/>
    <property type="evidence" value="ECO:0007669"/>
    <property type="project" value="TreeGrafter"/>
</dbReference>
<evidence type="ECO:0000256" key="2">
    <source>
        <dbReference type="ARBA" id="ARBA00022475"/>
    </source>
</evidence>
<feature type="transmembrane region" description="Helical" evidence="6">
    <location>
        <begin position="17"/>
        <end position="41"/>
    </location>
</feature>
<evidence type="ECO:0000256" key="5">
    <source>
        <dbReference type="ARBA" id="ARBA00023136"/>
    </source>
</evidence>
<evidence type="ECO:0008006" key="9">
    <source>
        <dbReference type="Google" id="ProtNLM"/>
    </source>
</evidence>
<sequence length="67" mass="7308">EEEPTDLRKEIRALGSLGLWLSLSITIFFAAAMFALFTYIAPILTQITGVSEHGVSWTLLLIGLGLT</sequence>
<comment type="subcellular location">
    <subcellularLocation>
        <location evidence="1">Cell membrane</location>
        <topology evidence="1">Multi-pass membrane protein</topology>
    </subcellularLocation>
</comment>